<keyword evidence="6 7" id="KW-0961">Cell wall biogenesis/degradation</keyword>
<dbReference type="GO" id="GO:0008932">
    <property type="term" value="F:lytic endotransglycosylase activity"/>
    <property type="evidence" value="ECO:0007669"/>
    <property type="project" value="UniProtKB-UniRule"/>
</dbReference>
<gene>
    <name evidence="7" type="primary">mltG</name>
    <name evidence="8" type="ORF">PI23P_00085</name>
</gene>
<dbReference type="Pfam" id="PF02618">
    <property type="entry name" value="YceG"/>
    <property type="match status" value="1"/>
</dbReference>
<evidence type="ECO:0000256" key="5">
    <source>
        <dbReference type="ARBA" id="ARBA00023239"/>
    </source>
</evidence>
<accession>A4C2N3</accession>
<keyword evidence="9" id="KW-1185">Reference proteome</keyword>
<keyword evidence="5 7" id="KW-0456">Lyase</keyword>
<evidence type="ECO:0000313" key="8">
    <source>
        <dbReference type="EMBL" id="EAR11557.1"/>
    </source>
</evidence>
<dbReference type="EC" id="4.2.2.29" evidence="7"/>
<evidence type="ECO:0000256" key="1">
    <source>
        <dbReference type="ARBA" id="ARBA00022475"/>
    </source>
</evidence>
<sequence>MKKKTPYIFASVILFIILVISNYYQKIFGTAITKEHVLFITTADSLLDVNEKLKKLTQRPETFLWVAANKSFSKPKAGRYILKQGMSNNDLVNMLRSGGQTPFQLSFNNQDTLEKLAGRIAGQIAADSTSLLLSFKEDSFLNEHKLTTKSILQIFIPNTYEFYWTVSPEKFKQKMLISYYKFWNESRTTKAKKLNLSKEEVIVLASIVQKETAQNTERPIVAGLYLNRLRRGWPLQADPTVIYCIKEKKGQDFAVRRVLTADLKIESPYNTYKFKGLPPTLISMPDISSIDGVLNAQRHDYLYMCANVDKRGFHVFAKSLSEHNKNATKYHTWMNTQRVHR</sequence>
<evidence type="ECO:0000256" key="2">
    <source>
        <dbReference type="ARBA" id="ARBA00022692"/>
    </source>
</evidence>
<keyword evidence="2 7" id="KW-0812">Transmembrane</keyword>
<keyword evidence="4 7" id="KW-0472">Membrane</keyword>
<dbReference type="EMBL" id="AAOG01000005">
    <property type="protein sequence ID" value="EAR11557.1"/>
    <property type="molecule type" value="Genomic_DNA"/>
</dbReference>
<dbReference type="eggNOG" id="COG1559">
    <property type="taxonomic scope" value="Bacteria"/>
</dbReference>
<dbReference type="PANTHER" id="PTHR30518">
    <property type="entry name" value="ENDOLYTIC MUREIN TRANSGLYCOSYLASE"/>
    <property type="match status" value="1"/>
</dbReference>
<evidence type="ECO:0000313" key="9">
    <source>
        <dbReference type="Proteomes" id="UP000003053"/>
    </source>
</evidence>
<dbReference type="HOGENOM" id="CLU_025574_2_0_10"/>
<feature type="transmembrane region" description="Helical" evidence="7">
    <location>
        <begin position="7"/>
        <end position="24"/>
    </location>
</feature>
<dbReference type="HAMAP" id="MF_02065">
    <property type="entry name" value="MltG"/>
    <property type="match status" value="1"/>
</dbReference>
<organism evidence="8 9">
    <name type="scientific">Polaribacter irgensii 23-P</name>
    <dbReference type="NCBI Taxonomy" id="313594"/>
    <lineage>
        <taxon>Bacteria</taxon>
        <taxon>Pseudomonadati</taxon>
        <taxon>Bacteroidota</taxon>
        <taxon>Flavobacteriia</taxon>
        <taxon>Flavobacteriales</taxon>
        <taxon>Flavobacteriaceae</taxon>
    </lineage>
</organism>
<reference evidence="8 9" key="1">
    <citation type="submission" date="2006-02" db="EMBL/GenBank/DDBJ databases">
        <authorList>
            <person name="Murray A."/>
            <person name="Staley J."/>
            <person name="Ferriera S."/>
            <person name="Johnson J."/>
            <person name="Kravitz S."/>
            <person name="Halpern A."/>
            <person name="Remington K."/>
            <person name="Beeson K."/>
            <person name="Tran B."/>
            <person name="Rogers Y.-H."/>
            <person name="Friedman R."/>
            <person name="Venter J.C."/>
        </authorList>
    </citation>
    <scope>NUCLEOTIDE SEQUENCE [LARGE SCALE GENOMIC DNA]</scope>
    <source>
        <strain evidence="8 9">23-P</strain>
    </source>
</reference>
<comment type="function">
    <text evidence="7">Functions as a peptidoglycan terminase that cleaves nascent peptidoglycan strands endolytically to terminate their elongation.</text>
</comment>
<dbReference type="GO" id="GO:0071555">
    <property type="term" value="P:cell wall organization"/>
    <property type="evidence" value="ECO:0007669"/>
    <property type="project" value="UniProtKB-KW"/>
</dbReference>
<dbReference type="GO" id="GO:0009252">
    <property type="term" value="P:peptidoglycan biosynthetic process"/>
    <property type="evidence" value="ECO:0007669"/>
    <property type="project" value="UniProtKB-UniRule"/>
</dbReference>
<dbReference type="InterPro" id="IPR003770">
    <property type="entry name" value="MLTG-like"/>
</dbReference>
<comment type="caution">
    <text evidence="8">The sequence shown here is derived from an EMBL/GenBank/DDBJ whole genome shotgun (WGS) entry which is preliminary data.</text>
</comment>
<protein>
    <recommendedName>
        <fullName evidence="7">Endolytic murein transglycosylase</fullName>
        <ecNumber evidence="7">4.2.2.29</ecNumber>
    </recommendedName>
    <alternativeName>
        <fullName evidence="7">Peptidoglycan lytic transglycosylase</fullName>
    </alternativeName>
    <alternativeName>
        <fullName evidence="7">Peptidoglycan polymerization terminase</fullName>
    </alternativeName>
</protein>
<dbReference type="Gene3D" id="3.30.160.60">
    <property type="entry name" value="Classic Zinc Finger"/>
    <property type="match status" value="1"/>
</dbReference>
<evidence type="ECO:0000256" key="7">
    <source>
        <dbReference type="HAMAP-Rule" id="MF_02065"/>
    </source>
</evidence>
<dbReference type="NCBIfam" id="TIGR00247">
    <property type="entry name" value="endolytic transglycosylase MltG"/>
    <property type="match status" value="1"/>
</dbReference>
<evidence type="ECO:0000256" key="6">
    <source>
        <dbReference type="ARBA" id="ARBA00023316"/>
    </source>
</evidence>
<dbReference type="CDD" id="cd08010">
    <property type="entry name" value="MltG_like"/>
    <property type="match status" value="1"/>
</dbReference>
<dbReference type="AlphaFoldDB" id="A4C2N3"/>
<proteinExistence type="inferred from homology"/>
<dbReference type="OrthoDB" id="9814591at2"/>
<evidence type="ECO:0000256" key="3">
    <source>
        <dbReference type="ARBA" id="ARBA00022989"/>
    </source>
</evidence>
<dbReference type="STRING" id="313594.PI23P_00085"/>
<comment type="similarity">
    <text evidence="7">Belongs to the transglycosylase MltG family.</text>
</comment>
<dbReference type="GO" id="GO:0005886">
    <property type="term" value="C:plasma membrane"/>
    <property type="evidence" value="ECO:0007669"/>
    <property type="project" value="UniProtKB-SubCell"/>
</dbReference>
<dbReference type="Proteomes" id="UP000003053">
    <property type="component" value="Unassembled WGS sequence"/>
</dbReference>
<keyword evidence="3 7" id="KW-1133">Transmembrane helix</keyword>
<name>A4C2N3_9FLAO</name>
<comment type="catalytic activity">
    <reaction evidence="7">
        <text>a peptidoglycan chain = a peptidoglycan chain with N-acetyl-1,6-anhydromuramyl-[peptide] at the reducing end + a peptidoglycan chain with N-acetylglucosamine at the non-reducing end.</text>
        <dbReference type="EC" id="4.2.2.29"/>
    </reaction>
</comment>
<keyword evidence="1 7" id="KW-1003">Cell membrane</keyword>
<dbReference type="PANTHER" id="PTHR30518:SF2">
    <property type="entry name" value="ENDOLYTIC MUREIN TRANSGLYCOSYLASE"/>
    <property type="match status" value="1"/>
</dbReference>
<dbReference type="RefSeq" id="WP_004568634.1">
    <property type="nucleotide sequence ID" value="NZ_CH724148.1"/>
</dbReference>
<feature type="site" description="Important for catalytic activity" evidence="7">
    <location>
        <position position="211"/>
    </location>
</feature>
<comment type="subcellular location">
    <subcellularLocation>
        <location evidence="7">Cell membrane</location>
        <topology evidence="7">Single-pass membrane protein</topology>
    </subcellularLocation>
</comment>
<evidence type="ECO:0000256" key="4">
    <source>
        <dbReference type="ARBA" id="ARBA00023136"/>
    </source>
</evidence>